<dbReference type="InterPro" id="IPR038770">
    <property type="entry name" value="Na+/solute_symporter_sf"/>
</dbReference>
<feature type="transmembrane region" description="Helical" evidence="1">
    <location>
        <begin position="229"/>
        <end position="251"/>
    </location>
</feature>
<evidence type="ECO:0000256" key="1">
    <source>
        <dbReference type="SAM" id="Phobius"/>
    </source>
</evidence>
<feature type="transmembrane region" description="Helical" evidence="1">
    <location>
        <begin position="7"/>
        <end position="25"/>
    </location>
</feature>
<sequence length="322" mass="35626">MLKKIDLFIVALLSMIGLAYFIPGIGSADPVFNLENISGVGISLIFFFYGLKLSPRDMKKGLSNYKLHILSQLSTFLFFPVLVLLLKPFIQNEDQELIWLAIFFMAALPSTVSSSVVMVSIAKGNIPGAIFNASISGLIGIIITPMWIGLFMSSGAADFNFWESILSLVIKILLPVALGLFLNHKFGAYARKYSKYITLFDKSIILSIVYNSFSKSFSANIFDSINMSYLIVTAIIIAFIFTAIYGIIFGISGWLNFSREDRITATFCGSKKSLIHGTVMANVLFKNMASQGIFIVPIMIYHSLQLIVVSFIAQKLGKQAQH</sequence>
<dbReference type="PIRSF" id="PIRSF026166">
    <property type="entry name" value="UCP026166"/>
    <property type="match status" value="1"/>
</dbReference>
<feature type="transmembrane region" description="Helical" evidence="1">
    <location>
        <begin position="37"/>
        <end position="55"/>
    </location>
</feature>
<dbReference type="InterPro" id="IPR016833">
    <property type="entry name" value="Put_Na-Bile_cotransptr"/>
</dbReference>
<dbReference type="AlphaFoldDB" id="A0AAE3M3C5"/>
<comment type="caution">
    <text evidence="2">The sequence shown here is derived from an EMBL/GenBank/DDBJ whole genome shotgun (WGS) entry which is preliminary data.</text>
</comment>
<feature type="transmembrane region" description="Helical" evidence="1">
    <location>
        <begin position="129"/>
        <end position="152"/>
    </location>
</feature>
<dbReference type="PANTHER" id="PTHR18640">
    <property type="entry name" value="SOLUTE CARRIER FAMILY 10 MEMBER 7"/>
    <property type="match status" value="1"/>
</dbReference>
<keyword evidence="1" id="KW-0472">Membrane</keyword>
<evidence type="ECO:0000313" key="3">
    <source>
        <dbReference type="Proteomes" id="UP001209229"/>
    </source>
</evidence>
<organism evidence="2 3">
    <name type="scientific">Plebeiibacterium sediminum</name>
    <dbReference type="NCBI Taxonomy" id="2992112"/>
    <lineage>
        <taxon>Bacteria</taxon>
        <taxon>Pseudomonadati</taxon>
        <taxon>Bacteroidota</taxon>
        <taxon>Bacteroidia</taxon>
        <taxon>Marinilabiliales</taxon>
        <taxon>Marinilabiliaceae</taxon>
        <taxon>Plebeiibacterium</taxon>
    </lineage>
</organism>
<feature type="transmembrane region" description="Helical" evidence="1">
    <location>
        <begin position="98"/>
        <end position="122"/>
    </location>
</feature>
<reference evidence="2" key="1">
    <citation type="submission" date="2022-10" db="EMBL/GenBank/DDBJ databases">
        <authorList>
            <person name="Yu W.X."/>
        </authorList>
    </citation>
    <scope>NUCLEOTIDE SEQUENCE</scope>
    <source>
        <strain evidence="2">AAT</strain>
    </source>
</reference>
<dbReference type="Proteomes" id="UP001209229">
    <property type="component" value="Unassembled WGS sequence"/>
</dbReference>
<dbReference type="PANTHER" id="PTHR18640:SF5">
    <property type="entry name" value="SODIUM_BILE ACID COTRANSPORTER 7"/>
    <property type="match status" value="1"/>
</dbReference>
<feature type="transmembrane region" description="Helical" evidence="1">
    <location>
        <begin position="67"/>
        <end position="86"/>
    </location>
</feature>
<keyword evidence="3" id="KW-1185">Reference proteome</keyword>
<evidence type="ECO:0000313" key="2">
    <source>
        <dbReference type="EMBL" id="MCW3786374.1"/>
    </source>
</evidence>
<proteinExistence type="predicted"/>
<protein>
    <submittedName>
        <fullName evidence="2">Bile acid:sodium symporter</fullName>
    </submittedName>
</protein>
<dbReference type="Pfam" id="PF13593">
    <property type="entry name" value="SBF_like"/>
    <property type="match status" value="1"/>
</dbReference>
<accession>A0AAE3M3C5</accession>
<dbReference type="Gene3D" id="1.20.1530.20">
    <property type="match status" value="1"/>
</dbReference>
<feature type="transmembrane region" description="Helical" evidence="1">
    <location>
        <begin position="292"/>
        <end position="313"/>
    </location>
</feature>
<feature type="transmembrane region" description="Helical" evidence="1">
    <location>
        <begin position="164"/>
        <end position="182"/>
    </location>
</feature>
<dbReference type="GO" id="GO:0005886">
    <property type="term" value="C:plasma membrane"/>
    <property type="evidence" value="ECO:0007669"/>
    <property type="project" value="TreeGrafter"/>
</dbReference>
<dbReference type="EMBL" id="JAPDPJ010000013">
    <property type="protein sequence ID" value="MCW3786374.1"/>
    <property type="molecule type" value="Genomic_DNA"/>
</dbReference>
<name>A0AAE3M3C5_9BACT</name>
<keyword evidence="1" id="KW-0812">Transmembrane</keyword>
<dbReference type="RefSeq" id="WP_301189938.1">
    <property type="nucleotide sequence ID" value="NZ_JAPDPJ010000013.1"/>
</dbReference>
<keyword evidence="1" id="KW-1133">Transmembrane helix</keyword>
<gene>
    <name evidence="2" type="ORF">OM075_07840</name>
</gene>